<evidence type="ECO:0000313" key="10">
    <source>
        <dbReference type="Proteomes" id="UP000050501"/>
    </source>
</evidence>
<dbReference type="Pfam" id="PF00893">
    <property type="entry name" value="Multi_Drug_Res"/>
    <property type="match status" value="1"/>
</dbReference>
<evidence type="ECO:0000256" key="7">
    <source>
        <dbReference type="RuleBase" id="RU003942"/>
    </source>
</evidence>
<evidence type="ECO:0000256" key="1">
    <source>
        <dbReference type="ARBA" id="ARBA00004651"/>
    </source>
</evidence>
<evidence type="ECO:0000256" key="3">
    <source>
        <dbReference type="ARBA" id="ARBA00022475"/>
    </source>
</evidence>
<comment type="subcellular location">
    <subcellularLocation>
        <location evidence="1 7">Cell membrane</location>
        <topology evidence="1 7">Multi-pass membrane protein</topology>
    </subcellularLocation>
</comment>
<name>A0A0P6X072_9CHLR</name>
<dbReference type="InterPro" id="IPR045324">
    <property type="entry name" value="Small_multidrug_res"/>
</dbReference>
<gene>
    <name evidence="9" type="ORF">ADN01_17205</name>
</gene>
<feature type="transmembrane region" description="Helical" evidence="8">
    <location>
        <begin position="34"/>
        <end position="52"/>
    </location>
</feature>
<keyword evidence="2" id="KW-0813">Transport</keyword>
<dbReference type="GO" id="GO:0022857">
    <property type="term" value="F:transmembrane transporter activity"/>
    <property type="evidence" value="ECO:0007669"/>
    <property type="project" value="InterPro"/>
</dbReference>
<feature type="transmembrane region" description="Helical" evidence="8">
    <location>
        <begin position="59"/>
        <end position="80"/>
    </location>
</feature>
<dbReference type="AlphaFoldDB" id="A0A0P6X072"/>
<keyword evidence="3" id="KW-1003">Cell membrane</keyword>
<dbReference type="OrthoDB" id="21828at2"/>
<dbReference type="RefSeq" id="WP_062417524.1">
    <property type="nucleotide sequence ID" value="NZ_DF967974.1"/>
</dbReference>
<evidence type="ECO:0000313" key="9">
    <source>
        <dbReference type="EMBL" id="KPL75592.1"/>
    </source>
</evidence>
<protein>
    <submittedName>
        <fullName evidence="9">Membrane protein</fullName>
    </submittedName>
</protein>
<accession>A0A0P6X072</accession>
<feature type="transmembrane region" description="Helical" evidence="8">
    <location>
        <begin position="86"/>
        <end position="104"/>
    </location>
</feature>
<dbReference type="InterPro" id="IPR000390">
    <property type="entry name" value="Small_drug/metabolite_transptr"/>
</dbReference>
<dbReference type="PANTHER" id="PTHR30561">
    <property type="entry name" value="SMR FAMILY PROTON-DEPENDENT DRUG EFFLUX TRANSPORTER SUGE"/>
    <property type="match status" value="1"/>
</dbReference>
<evidence type="ECO:0000256" key="5">
    <source>
        <dbReference type="ARBA" id="ARBA00022989"/>
    </source>
</evidence>
<evidence type="ECO:0000256" key="8">
    <source>
        <dbReference type="SAM" id="Phobius"/>
    </source>
</evidence>
<keyword evidence="6 8" id="KW-0472">Membrane</keyword>
<comment type="similarity">
    <text evidence="7">Belongs to the drug/metabolite transporter (DMT) superfamily. Small multidrug resistance (SMR) (TC 2.A.7.1) family.</text>
</comment>
<proteinExistence type="inferred from homology"/>
<reference evidence="9 10" key="1">
    <citation type="submission" date="2015-07" db="EMBL/GenBank/DDBJ databases">
        <title>Genome sequence of Levilinea saccharolytica DSM 16555.</title>
        <authorList>
            <person name="Hemp J."/>
            <person name="Ward L.M."/>
            <person name="Pace L.A."/>
            <person name="Fischer W.W."/>
        </authorList>
    </citation>
    <scope>NUCLEOTIDE SEQUENCE [LARGE SCALE GENOMIC DNA]</scope>
    <source>
        <strain evidence="9 10">KIBI-1</strain>
    </source>
</reference>
<evidence type="ECO:0000256" key="2">
    <source>
        <dbReference type="ARBA" id="ARBA00022448"/>
    </source>
</evidence>
<sequence length="109" mass="11512">MGTSWLVLFVGIVFEVGASICLKLSQGFTRPLPSVLIFVLMGLSLACDAVAVKKLDVSVAYAVWASVGTAMVTLIGIFLFKEPAHWLKFASLALIVLGVVGLAFSSGQH</sequence>
<comment type="caution">
    <text evidence="9">The sequence shown here is derived from an EMBL/GenBank/DDBJ whole genome shotgun (WGS) entry which is preliminary data.</text>
</comment>
<dbReference type="PANTHER" id="PTHR30561:SF1">
    <property type="entry name" value="MULTIDRUG TRANSPORTER EMRE"/>
    <property type="match status" value="1"/>
</dbReference>
<keyword evidence="5 8" id="KW-1133">Transmembrane helix</keyword>
<evidence type="ECO:0000256" key="6">
    <source>
        <dbReference type="ARBA" id="ARBA00023136"/>
    </source>
</evidence>
<dbReference type="Gene3D" id="1.10.3730.20">
    <property type="match status" value="1"/>
</dbReference>
<evidence type="ECO:0000256" key="4">
    <source>
        <dbReference type="ARBA" id="ARBA00022692"/>
    </source>
</evidence>
<dbReference type="STRING" id="229921.ADN01_17205"/>
<dbReference type="SUPFAM" id="SSF103481">
    <property type="entry name" value="Multidrug resistance efflux transporter EmrE"/>
    <property type="match status" value="1"/>
</dbReference>
<dbReference type="Proteomes" id="UP000050501">
    <property type="component" value="Unassembled WGS sequence"/>
</dbReference>
<organism evidence="9 10">
    <name type="scientific">Levilinea saccharolytica</name>
    <dbReference type="NCBI Taxonomy" id="229921"/>
    <lineage>
        <taxon>Bacteria</taxon>
        <taxon>Bacillati</taxon>
        <taxon>Chloroflexota</taxon>
        <taxon>Anaerolineae</taxon>
        <taxon>Anaerolineales</taxon>
        <taxon>Anaerolineaceae</taxon>
        <taxon>Levilinea</taxon>
    </lineage>
</organism>
<keyword evidence="4 7" id="KW-0812">Transmembrane</keyword>
<dbReference type="EMBL" id="LGCM01000065">
    <property type="protein sequence ID" value="KPL75592.1"/>
    <property type="molecule type" value="Genomic_DNA"/>
</dbReference>
<dbReference type="GO" id="GO:0005886">
    <property type="term" value="C:plasma membrane"/>
    <property type="evidence" value="ECO:0007669"/>
    <property type="project" value="UniProtKB-SubCell"/>
</dbReference>
<keyword evidence="10" id="KW-1185">Reference proteome</keyword>
<dbReference type="InterPro" id="IPR037185">
    <property type="entry name" value="EmrE-like"/>
</dbReference>
<dbReference type="FunFam" id="1.10.3730.20:FF:000001">
    <property type="entry name" value="Quaternary ammonium compound resistance transporter SugE"/>
    <property type="match status" value="1"/>
</dbReference>